<dbReference type="Proteomes" id="UP001472677">
    <property type="component" value="Unassembled WGS sequence"/>
</dbReference>
<evidence type="ECO:0000313" key="4">
    <source>
        <dbReference type="EMBL" id="KAK8558852.1"/>
    </source>
</evidence>
<evidence type="ECO:0000256" key="1">
    <source>
        <dbReference type="ARBA" id="ARBA00022614"/>
    </source>
</evidence>
<dbReference type="Gene3D" id="3.80.10.10">
    <property type="entry name" value="Ribonuclease Inhibitor"/>
    <property type="match status" value="1"/>
</dbReference>
<comment type="caution">
    <text evidence="4">The sequence shown here is derived from an EMBL/GenBank/DDBJ whole genome shotgun (WGS) entry which is preliminary data.</text>
</comment>
<evidence type="ECO:0000313" key="5">
    <source>
        <dbReference type="Proteomes" id="UP001472677"/>
    </source>
</evidence>
<dbReference type="InterPro" id="IPR032675">
    <property type="entry name" value="LRR_dom_sf"/>
</dbReference>
<organism evidence="4 5">
    <name type="scientific">Hibiscus sabdariffa</name>
    <name type="common">roselle</name>
    <dbReference type="NCBI Taxonomy" id="183260"/>
    <lineage>
        <taxon>Eukaryota</taxon>
        <taxon>Viridiplantae</taxon>
        <taxon>Streptophyta</taxon>
        <taxon>Embryophyta</taxon>
        <taxon>Tracheophyta</taxon>
        <taxon>Spermatophyta</taxon>
        <taxon>Magnoliopsida</taxon>
        <taxon>eudicotyledons</taxon>
        <taxon>Gunneridae</taxon>
        <taxon>Pentapetalae</taxon>
        <taxon>rosids</taxon>
        <taxon>malvids</taxon>
        <taxon>Malvales</taxon>
        <taxon>Malvaceae</taxon>
        <taxon>Malvoideae</taxon>
        <taxon>Hibiscus</taxon>
    </lineage>
</organism>
<dbReference type="Pfam" id="PF08263">
    <property type="entry name" value="LRRNT_2"/>
    <property type="match status" value="1"/>
</dbReference>
<gene>
    <name evidence="4" type="ORF">V6N12_042145</name>
</gene>
<protein>
    <recommendedName>
        <fullName evidence="3">Leucine-rich repeat-containing N-terminal plant-type domain-containing protein</fullName>
    </recommendedName>
</protein>
<reference evidence="4 5" key="1">
    <citation type="journal article" date="2024" name="G3 (Bethesda)">
        <title>Genome assembly of Hibiscus sabdariffa L. provides insights into metabolisms of medicinal natural products.</title>
        <authorList>
            <person name="Kim T."/>
        </authorList>
    </citation>
    <scope>NUCLEOTIDE SEQUENCE [LARGE SCALE GENOMIC DNA]</scope>
    <source>
        <strain evidence="4">TK-2024</strain>
        <tissue evidence="4">Old leaves</tissue>
    </source>
</reference>
<dbReference type="InterPro" id="IPR013210">
    <property type="entry name" value="LRR_N_plant-typ"/>
</dbReference>
<dbReference type="EMBL" id="JBBPBM010000015">
    <property type="protein sequence ID" value="KAK8558852.1"/>
    <property type="molecule type" value="Genomic_DNA"/>
</dbReference>
<feature type="domain" description="Leucine-rich repeat-containing N-terminal plant-type" evidence="3">
    <location>
        <begin position="8"/>
        <end position="28"/>
    </location>
</feature>
<evidence type="ECO:0000259" key="3">
    <source>
        <dbReference type="Pfam" id="PF08263"/>
    </source>
</evidence>
<keyword evidence="5" id="KW-1185">Reference proteome</keyword>
<keyword evidence="2" id="KW-0677">Repeat</keyword>
<accession>A0ABR2EFH5</accession>
<sequence length="83" mass="9635">MDQSSPVASAFSNWYGEECCEWVGVECDPTRIRIRIHSIFFHYWREQGGELWYPNATLFAQFEELQELELPGNHIGGFLSLHG</sequence>
<evidence type="ECO:0000256" key="2">
    <source>
        <dbReference type="ARBA" id="ARBA00022737"/>
    </source>
</evidence>
<proteinExistence type="predicted"/>
<name>A0ABR2EFH5_9ROSI</name>
<keyword evidence="1" id="KW-0433">Leucine-rich repeat</keyword>